<keyword evidence="6" id="KW-0552">Olfaction</keyword>
<accession>A0A1U7SE12</accession>
<sequence>MPSKNQSTVTEFFFVGFTDVPDLQYVLFLVFLVIYVVTAMGNLGLIILIRTESCLHTPMYFFLSHLAFMDFCYSSVTAPKILGDLVEKTSIPYGACIAQYFFFTMFLAGEFLLLVVMAYDRYIAISNPLLYTVVMTKRLSSSLMVGVYIWGIVNSLVQTGGLLRLFFCGPNLINHYFCDLPALLLLSCTDTFITDNMLGKNQSAVTEFFFVGFTDVPDLQCALFVLFLVIYAVTVFGNLGLIMLIKTESCLHTPMYFFLSHLAFIDFCYSSVTSPKILGDLMEKTSISYGACIAQFFFFTMFVSGEYFLLGVMAYDRYVAISNPLLYTVVMTKKLCSSLMVGVYSWGFVNSLVHTSGLLKLSFCGPNVINHYFCDLPALLLLSCTDTLINELLLFTVGTVFEISILLILIINYAFIIIAVLRIPSTEGRYKAFNTYASHLTSIAILHGTIIFMYFRPPSSYSLDTDKVSSVFYTSIIPMLNPVIYSLRNTDVKYAFRKMIERKTFFFFFNKTRSH</sequence>
<dbReference type="Proteomes" id="UP000189705">
    <property type="component" value="Unplaced"/>
</dbReference>
<reference evidence="16" key="1">
    <citation type="submission" date="2025-08" db="UniProtKB">
        <authorList>
            <consortium name="RefSeq"/>
        </authorList>
    </citation>
    <scope>IDENTIFICATION</scope>
</reference>
<gene>
    <name evidence="16" type="primary">LOC102373849</name>
</gene>
<keyword evidence="10 12" id="KW-0675">Receptor</keyword>
<keyword evidence="9 13" id="KW-0472">Membrane</keyword>
<evidence type="ECO:0000259" key="14">
    <source>
        <dbReference type="PROSITE" id="PS50262"/>
    </source>
</evidence>
<dbReference type="CDD" id="cd15410">
    <property type="entry name" value="7tmA_OR5D-like"/>
    <property type="match status" value="1"/>
</dbReference>
<evidence type="ECO:0000256" key="2">
    <source>
        <dbReference type="ARBA" id="ARBA00004651"/>
    </source>
</evidence>
<dbReference type="InterPro" id="IPR000276">
    <property type="entry name" value="GPCR_Rhodpsn"/>
</dbReference>
<dbReference type="FunFam" id="1.20.1070.10:FF:000003">
    <property type="entry name" value="Olfactory receptor"/>
    <property type="match status" value="1"/>
</dbReference>
<feature type="transmembrane region" description="Helical" evidence="13">
    <location>
        <begin position="293"/>
        <end position="315"/>
    </location>
</feature>
<dbReference type="RefSeq" id="XP_006034012.2">
    <property type="nucleotide sequence ID" value="XM_006033950.2"/>
</dbReference>
<dbReference type="GO" id="GO:0004930">
    <property type="term" value="F:G protein-coupled receptor activity"/>
    <property type="evidence" value="ECO:0007669"/>
    <property type="project" value="UniProtKB-KW"/>
</dbReference>
<evidence type="ECO:0000256" key="13">
    <source>
        <dbReference type="SAM" id="Phobius"/>
    </source>
</evidence>
<organism evidence="15 16">
    <name type="scientific">Alligator sinensis</name>
    <name type="common">Chinese alligator</name>
    <dbReference type="NCBI Taxonomy" id="38654"/>
    <lineage>
        <taxon>Eukaryota</taxon>
        <taxon>Metazoa</taxon>
        <taxon>Chordata</taxon>
        <taxon>Craniata</taxon>
        <taxon>Vertebrata</taxon>
        <taxon>Euteleostomi</taxon>
        <taxon>Archelosauria</taxon>
        <taxon>Archosauria</taxon>
        <taxon>Crocodylia</taxon>
        <taxon>Alligatoridae</taxon>
        <taxon>Alligatorinae</taxon>
        <taxon>Alligator</taxon>
    </lineage>
</organism>
<feature type="transmembrane region" description="Helical" evidence="13">
    <location>
        <begin position="97"/>
        <end position="119"/>
    </location>
</feature>
<feature type="transmembrane region" description="Helical" evidence="13">
    <location>
        <begin position="433"/>
        <end position="455"/>
    </location>
</feature>
<keyword evidence="7 13" id="KW-1133">Transmembrane helix</keyword>
<dbReference type="GO" id="GO:0004984">
    <property type="term" value="F:olfactory receptor activity"/>
    <property type="evidence" value="ECO:0007669"/>
    <property type="project" value="InterPro"/>
</dbReference>
<keyword evidence="8 12" id="KW-0297">G-protein coupled receptor</keyword>
<dbReference type="GO" id="GO:0005886">
    <property type="term" value="C:plasma membrane"/>
    <property type="evidence" value="ECO:0007669"/>
    <property type="project" value="UniProtKB-SubCell"/>
</dbReference>
<dbReference type="InParanoid" id="A0A1U7SE12"/>
<comment type="similarity">
    <text evidence="12">Belongs to the G-protein coupled receptor 1 family.</text>
</comment>
<feature type="transmembrane region" description="Helical" evidence="13">
    <location>
        <begin position="60"/>
        <end position="77"/>
    </location>
</feature>
<feature type="transmembrane region" description="Helical" evidence="13">
    <location>
        <begin position="335"/>
        <end position="353"/>
    </location>
</feature>
<evidence type="ECO:0000256" key="4">
    <source>
        <dbReference type="ARBA" id="ARBA00022606"/>
    </source>
</evidence>
<feature type="transmembrane region" description="Helical" evidence="13">
    <location>
        <begin position="392"/>
        <end position="421"/>
    </location>
</feature>
<keyword evidence="4" id="KW-0716">Sensory transduction</keyword>
<evidence type="ECO:0000256" key="5">
    <source>
        <dbReference type="ARBA" id="ARBA00022692"/>
    </source>
</evidence>
<comment type="function">
    <text evidence="1">Odorant receptor.</text>
</comment>
<dbReference type="Gene3D" id="1.20.1070.10">
    <property type="entry name" value="Rhodopsin 7-helix transmembrane proteins"/>
    <property type="match status" value="2"/>
</dbReference>
<keyword evidence="5 12" id="KW-0812">Transmembrane</keyword>
<dbReference type="KEGG" id="asn:102373849"/>
<evidence type="ECO:0000256" key="10">
    <source>
        <dbReference type="ARBA" id="ARBA00023170"/>
    </source>
</evidence>
<evidence type="ECO:0000256" key="1">
    <source>
        <dbReference type="ARBA" id="ARBA00002936"/>
    </source>
</evidence>
<feature type="transmembrane region" description="Helical" evidence="13">
    <location>
        <begin position="256"/>
        <end position="273"/>
    </location>
</feature>
<comment type="subcellular location">
    <subcellularLocation>
        <location evidence="2">Cell membrane</location>
        <topology evidence="2">Multi-pass membrane protein</topology>
    </subcellularLocation>
</comment>
<feature type="transmembrane region" description="Helical" evidence="13">
    <location>
        <begin position="470"/>
        <end position="487"/>
    </location>
</feature>
<evidence type="ECO:0000256" key="11">
    <source>
        <dbReference type="ARBA" id="ARBA00023224"/>
    </source>
</evidence>
<keyword evidence="11 12" id="KW-0807">Transducer</keyword>
<protein>
    <submittedName>
        <fullName evidence="16">Olfactory receptor 1052-like</fullName>
    </submittedName>
</protein>
<dbReference type="AlphaFoldDB" id="A0A1U7SE12"/>
<evidence type="ECO:0000313" key="15">
    <source>
        <dbReference type="Proteomes" id="UP000189705"/>
    </source>
</evidence>
<feature type="domain" description="G-protein coupled receptors family 1 profile" evidence="14">
    <location>
        <begin position="237"/>
        <end position="485"/>
    </location>
</feature>
<dbReference type="InterPro" id="IPR000725">
    <property type="entry name" value="Olfact_rcpt"/>
</dbReference>
<dbReference type="FunFam" id="1.20.1070.10:FF:000004">
    <property type="entry name" value="Olfactory receptor"/>
    <property type="match status" value="1"/>
</dbReference>
<dbReference type="PRINTS" id="PR00245">
    <property type="entry name" value="OLFACTORYR"/>
</dbReference>
<dbReference type="GeneID" id="102373849"/>
<evidence type="ECO:0000313" key="16">
    <source>
        <dbReference type="RefSeq" id="XP_006034012.2"/>
    </source>
</evidence>
<dbReference type="PROSITE" id="PS50262">
    <property type="entry name" value="G_PROTEIN_RECEP_F1_2"/>
    <property type="match status" value="2"/>
</dbReference>
<name>A0A1U7SE12_ALLSI</name>
<evidence type="ECO:0000256" key="6">
    <source>
        <dbReference type="ARBA" id="ARBA00022725"/>
    </source>
</evidence>
<keyword evidence="15" id="KW-1185">Reference proteome</keyword>
<dbReference type="eggNOG" id="ENOG502QVH7">
    <property type="taxonomic scope" value="Eukaryota"/>
</dbReference>
<feature type="transmembrane region" description="Helical" evidence="13">
    <location>
        <begin position="222"/>
        <end position="244"/>
    </location>
</feature>
<evidence type="ECO:0000256" key="9">
    <source>
        <dbReference type="ARBA" id="ARBA00023136"/>
    </source>
</evidence>
<feature type="transmembrane region" description="Helical" evidence="13">
    <location>
        <begin position="139"/>
        <end position="157"/>
    </location>
</feature>
<evidence type="ECO:0000256" key="8">
    <source>
        <dbReference type="ARBA" id="ARBA00023040"/>
    </source>
</evidence>
<dbReference type="Pfam" id="PF13853">
    <property type="entry name" value="7tm_4"/>
    <property type="match status" value="2"/>
</dbReference>
<feature type="transmembrane region" description="Helical" evidence="13">
    <location>
        <begin position="25"/>
        <end position="48"/>
    </location>
</feature>
<dbReference type="PROSITE" id="PS00237">
    <property type="entry name" value="G_PROTEIN_RECEP_F1_1"/>
    <property type="match status" value="1"/>
</dbReference>
<keyword evidence="3" id="KW-1003">Cell membrane</keyword>
<dbReference type="PANTHER" id="PTHR48018">
    <property type="entry name" value="OLFACTORY RECEPTOR"/>
    <property type="match status" value="1"/>
</dbReference>
<dbReference type="InterPro" id="IPR017452">
    <property type="entry name" value="GPCR_Rhodpsn_7TM"/>
</dbReference>
<evidence type="ECO:0000256" key="7">
    <source>
        <dbReference type="ARBA" id="ARBA00022989"/>
    </source>
</evidence>
<feature type="domain" description="G-protein coupled receptors family 1 profile" evidence="14">
    <location>
        <begin position="41"/>
        <end position="236"/>
    </location>
</feature>
<evidence type="ECO:0000256" key="3">
    <source>
        <dbReference type="ARBA" id="ARBA00022475"/>
    </source>
</evidence>
<dbReference type="SUPFAM" id="SSF81321">
    <property type="entry name" value="Family A G protein-coupled receptor-like"/>
    <property type="match status" value="2"/>
</dbReference>
<dbReference type="PRINTS" id="PR00237">
    <property type="entry name" value="GPCRRHODOPSN"/>
</dbReference>
<proteinExistence type="inferred from homology"/>
<evidence type="ECO:0000256" key="12">
    <source>
        <dbReference type="RuleBase" id="RU000688"/>
    </source>
</evidence>